<name>A0A7K1GMN7_9FLAO</name>
<evidence type="ECO:0000313" key="2">
    <source>
        <dbReference type="Proteomes" id="UP000488936"/>
    </source>
</evidence>
<reference evidence="1 2" key="1">
    <citation type="journal article" date="2006" name="Int. J. Syst. Evol. Microbiol.">
        <title>Myroides pelagicus sp. nov., isolated from seawater in Thailand.</title>
        <authorList>
            <person name="Yoon J."/>
            <person name="Maneerat S."/>
            <person name="Kawai F."/>
            <person name="Yokota A."/>
        </authorList>
    </citation>
    <scope>NUCLEOTIDE SEQUENCE [LARGE SCALE GENOMIC DNA]</scope>
    <source>
        <strain evidence="1 2">SM1T</strain>
    </source>
</reference>
<dbReference type="Proteomes" id="UP000488936">
    <property type="component" value="Unassembled WGS sequence"/>
</dbReference>
<protein>
    <submittedName>
        <fullName evidence="1">Uncharacterized protein</fullName>
    </submittedName>
</protein>
<comment type="caution">
    <text evidence="1">The sequence shown here is derived from an EMBL/GenBank/DDBJ whole genome shotgun (WGS) entry which is preliminary data.</text>
</comment>
<evidence type="ECO:0000313" key="1">
    <source>
        <dbReference type="EMBL" id="MTH30000.1"/>
    </source>
</evidence>
<dbReference type="AlphaFoldDB" id="A0A7K1GMN7"/>
<organism evidence="1 2">
    <name type="scientific">Myroides pelagicus</name>
    <dbReference type="NCBI Taxonomy" id="270914"/>
    <lineage>
        <taxon>Bacteria</taxon>
        <taxon>Pseudomonadati</taxon>
        <taxon>Bacteroidota</taxon>
        <taxon>Flavobacteriia</taxon>
        <taxon>Flavobacteriales</taxon>
        <taxon>Flavobacteriaceae</taxon>
        <taxon>Myroides</taxon>
    </lineage>
</organism>
<proteinExistence type="predicted"/>
<accession>A0A7K1GMN7</accession>
<dbReference type="EMBL" id="WMJY01000017">
    <property type="protein sequence ID" value="MTH30000.1"/>
    <property type="molecule type" value="Genomic_DNA"/>
</dbReference>
<gene>
    <name evidence="1" type="ORF">GJV77_08750</name>
</gene>
<sequence length="97" mass="11565">MRCQPQLYLEKSDPHFFVERSVKYVSDKRSRYEEPMDVQILMRYKYYYINTNVAFNSGVTLDFSGASMKCDNSYHYRQDFAFVENMLIGVMSELLSK</sequence>
<keyword evidence="2" id="KW-1185">Reference proteome</keyword>
<dbReference type="RefSeq" id="WP_155035991.1">
    <property type="nucleotide sequence ID" value="NZ_JAYMMG010000004.1"/>
</dbReference>